<evidence type="ECO:0000313" key="5">
    <source>
        <dbReference type="EMBL" id="SMX37891.1"/>
    </source>
</evidence>
<dbReference type="GO" id="GO:0071111">
    <property type="term" value="F:cyclic-guanylate-specific phosphodiesterase activity"/>
    <property type="evidence" value="ECO:0007669"/>
    <property type="project" value="UniProtKB-EC"/>
</dbReference>
<dbReference type="Proteomes" id="UP000220836">
    <property type="component" value="Unassembled WGS sequence"/>
</dbReference>
<dbReference type="Gene3D" id="3.20.20.450">
    <property type="entry name" value="EAL domain"/>
    <property type="match status" value="1"/>
</dbReference>
<evidence type="ECO:0000313" key="6">
    <source>
        <dbReference type="Proteomes" id="UP000220836"/>
    </source>
</evidence>
<feature type="coiled-coil region" evidence="1">
    <location>
        <begin position="232"/>
        <end position="259"/>
    </location>
</feature>
<evidence type="ECO:0000256" key="1">
    <source>
        <dbReference type="SAM" id="Coils"/>
    </source>
</evidence>
<evidence type="ECO:0000259" key="3">
    <source>
        <dbReference type="PROSITE" id="PS50883"/>
    </source>
</evidence>
<dbReference type="AlphaFoldDB" id="A0A238K4P6"/>
<dbReference type="InterPro" id="IPR043128">
    <property type="entry name" value="Rev_trsase/Diguanyl_cyclase"/>
</dbReference>
<dbReference type="Pfam" id="PF00990">
    <property type="entry name" value="GGDEF"/>
    <property type="match status" value="1"/>
</dbReference>
<dbReference type="EC" id="3.1.4.52" evidence="5"/>
<sequence>MKAAINAQIGRLRLVLHRGLNGPHALAFLPALALAAFWLGGEPLLIAVAFGLPAILLLTGNFSVPSNQGSAPPGYADVVNTMTANKMADACLAQARSASLASGCILVEVDGLEEIASRGGDAAAEAMRDLALNRLRNTLRRDDRAVRMSDNRFLILLAPSIRLDLEALLQLSTRLQTSVEEPASLENSMRYLSASIGFCGSSRLPDSATGIQMLEAAHVALNEAINNGPSAIRAWSENMRAAHKEQQNLKTEVDRALANGQIQPWFQPQICTSTGNISGAEALARWIHPERGIVPPAQFLRVLEDSGRMENLGEVILQHSLTALRSWDQAGLDIPRVSVNFSDSELRSPNLVEKIQWELDRFGLTPQRLGIEVLETVIAGSPEGIVARNIVALGELGCHIDLDDFGTGHASITALRKFRVHRLKIDRSFVTRVDRDEDQHRMLAAVLGMADRLGLETLAEGVESVGEHALLSQLGCDHVQGFGIARPMPGDKMIDWAKEHAVRIEGAQRLGRTGG</sequence>
<dbReference type="SUPFAM" id="SSF55073">
    <property type="entry name" value="Nucleotide cyclase"/>
    <property type="match status" value="1"/>
</dbReference>
<keyword evidence="2" id="KW-0472">Membrane</keyword>
<gene>
    <name evidence="5" type="primary">dosP</name>
    <name evidence="5" type="ORF">PEV8663_01235</name>
</gene>
<evidence type="ECO:0000259" key="4">
    <source>
        <dbReference type="PROSITE" id="PS50887"/>
    </source>
</evidence>
<dbReference type="OrthoDB" id="9814202at2"/>
<keyword evidence="2" id="KW-1133">Transmembrane helix</keyword>
<feature type="domain" description="GGDEF" evidence="4">
    <location>
        <begin position="100"/>
        <end position="237"/>
    </location>
</feature>
<feature type="transmembrane region" description="Helical" evidence="2">
    <location>
        <begin position="20"/>
        <end position="38"/>
    </location>
</feature>
<proteinExistence type="predicted"/>
<feature type="domain" description="EAL" evidence="3">
    <location>
        <begin position="246"/>
        <end position="501"/>
    </location>
</feature>
<dbReference type="InterPro" id="IPR050706">
    <property type="entry name" value="Cyclic-di-GMP_PDE-like"/>
</dbReference>
<dbReference type="PANTHER" id="PTHR33121">
    <property type="entry name" value="CYCLIC DI-GMP PHOSPHODIESTERASE PDEF"/>
    <property type="match status" value="1"/>
</dbReference>
<dbReference type="PANTHER" id="PTHR33121:SF70">
    <property type="entry name" value="SIGNALING PROTEIN YKOW"/>
    <property type="match status" value="1"/>
</dbReference>
<dbReference type="SUPFAM" id="SSF141868">
    <property type="entry name" value="EAL domain-like"/>
    <property type="match status" value="1"/>
</dbReference>
<dbReference type="RefSeq" id="WP_097803732.1">
    <property type="nucleotide sequence ID" value="NZ_FXYH01000003.1"/>
</dbReference>
<dbReference type="InterPro" id="IPR035919">
    <property type="entry name" value="EAL_sf"/>
</dbReference>
<dbReference type="SMART" id="SM00052">
    <property type="entry name" value="EAL"/>
    <property type="match status" value="1"/>
</dbReference>
<dbReference type="InterPro" id="IPR029787">
    <property type="entry name" value="Nucleotide_cyclase"/>
</dbReference>
<dbReference type="SMART" id="SM00267">
    <property type="entry name" value="GGDEF"/>
    <property type="match status" value="1"/>
</dbReference>
<protein>
    <submittedName>
        <fullName evidence="5">Oxygen sensor protein DosP</fullName>
        <ecNumber evidence="5">3.1.4.52</ecNumber>
    </submittedName>
</protein>
<organism evidence="5 6">
    <name type="scientific">Pelagimonas varians</name>
    <dbReference type="NCBI Taxonomy" id="696760"/>
    <lineage>
        <taxon>Bacteria</taxon>
        <taxon>Pseudomonadati</taxon>
        <taxon>Pseudomonadota</taxon>
        <taxon>Alphaproteobacteria</taxon>
        <taxon>Rhodobacterales</taxon>
        <taxon>Roseobacteraceae</taxon>
        <taxon>Pelagimonas</taxon>
    </lineage>
</organism>
<dbReference type="Gene3D" id="3.30.70.270">
    <property type="match status" value="1"/>
</dbReference>
<dbReference type="InterPro" id="IPR000160">
    <property type="entry name" value="GGDEF_dom"/>
</dbReference>
<keyword evidence="1" id="KW-0175">Coiled coil</keyword>
<dbReference type="CDD" id="cd01948">
    <property type="entry name" value="EAL"/>
    <property type="match status" value="1"/>
</dbReference>
<reference evidence="5 6" key="1">
    <citation type="submission" date="2017-05" db="EMBL/GenBank/DDBJ databases">
        <authorList>
            <person name="Song R."/>
            <person name="Chenine A.L."/>
            <person name="Ruprecht R.M."/>
        </authorList>
    </citation>
    <scope>NUCLEOTIDE SEQUENCE [LARGE SCALE GENOMIC DNA]</scope>
    <source>
        <strain evidence="5 6">CECT 8663</strain>
    </source>
</reference>
<dbReference type="PROSITE" id="PS50887">
    <property type="entry name" value="GGDEF"/>
    <property type="match status" value="1"/>
</dbReference>
<dbReference type="Pfam" id="PF00563">
    <property type="entry name" value="EAL"/>
    <property type="match status" value="1"/>
</dbReference>
<keyword evidence="2" id="KW-0812">Transmembrane</keyword>
<name>A0A238K4P6_9RHOB</name>
<dbReference type="PROSITE" id="PS50883">
    <property type="entry name" value="EAL"/>
    <property type="match status" value="1"/>
</dbReference>
<keyword evidence="6" id="KW-1185">Reference proteome</keyword>
<dbReference type="EMBL" id="FXYH01000003">
    <property type="protein sequence ID" value="SMX37891.1"/>
    <property type="molecule type" value="Genomic_DNA"/>
</dbReference>
<dbReference type="InterPro" id="IPR001633">
    <property type="entry name" value="EAL_dom"/>
</dbReference>
<accession>A0A238K4P6</accession>
<evidence type="ECO:0000256" key="2">
    <source>
        <dbReference type="SAM" id="Phobius"/>
    </source>
</evidence>
<keyword evidence="5" id="KW-0378">Hydrolase</keyword>